<evidence type="ECO:0000313" key="12">
    <source>
        <dbReference type="Proteomes" id="UP001141552"/>
    </source>
</evidence>
<dbReference type="InterPro" id="IPR055187">
    <property type="entry name" value="C2CH-3rd_BIRD-IDD"/>
</dbReference>
<dbReference type="SMART" id="SM00355">
    <property type="entry name" value="ZnF_C2H2"/>
    <property type="match status" value="3"/>
</dbReference>
<dbReference type="EMBL" id="JAKUCV010007457">
    <property type="protein sequence ID" value="KAJ4823421.1"/>
    <property type="molecule type" value="Genomic_DNA"/>
</dbReference>
<keyword evidence="6" id="KW-0238">DNA-binding</keyword>
<dbReference type="Pfam" id="PF22995">
    <property type="entry name" value="C2CH-3rd_BIRD-IDD"/>
    <property type="match status" value="1"/>
</dbReference>
<evidence type="ECO:0000256" key="8">
    <source>
        <dbReference type="PROSITE-ProRule" id="PRU00042"/>
    </source>
</evidence>
<keyword evidence="5" id="KW-0805">Transcription regulation</keyword>
<evidence type="ECO:0000259" key="10">
    <source>
        <dbReference type="PROSITE" id="PS50157"/>
    </source>
</evidence>
<protein>
    <recommendedName>
        <fullName evidence="10">C2H2-type domain-containing protein</fullName>
    </recommendedName>
</protein>
<evidence type="ECO:0000256" key="1">
    <source>
        <dbReference type="ARBA" id="ARBA00022723"/>
    </source>
</evidence>
<evidence type="ECO:0000256" key="5">
    <source>
        <dbReference type="ARBA" id="ARBA00023015"/>
    </source>
</evidence>
<dbReference type="Gene3D" id="3.30.160.60">
    <property type="entry name" value="Classic Zinc Finger"/>
    <property type="match status" value="2"/>
</dbReference>
<feature type="compositionally biased region" description="Low complexity" evidence="9">
    <location>
        <begin position="27"/>
        <end position="52"/>
    </location>
</feature>
<dbReference type="InterPro" id="IPR013087">
    <property type="entry name" value="Znf_C2H2_type"/>
</dbReference>
<evidence type="ECO:0000256" key="3">
    <source>
        <dbReference type="ARBA" id="ARBA00022771"/>
    </source>
</evidence>
<keyword evidence="4" id="KW-0862">Zinc</keyword>
<dbReference type="Pfam" id="PF00096">
    <property type="entry name" value="zf-C2H2"/>
    <property type="match status" value="1"/>
</dbReference>
<dbReference type="GO" id="GO:0008270">
    <property type="term" value="F:zinc ion binding"/>
    <property type="evidence" value="ECO:0007669"/>
    <property type="project" value="UniProtKB-KW"/>
</dbReference>
<dbReference type="PANTHER" id="PTHR10593:SF181">
    <property type="entry name" value="C2H2-TYPE DOMAIN-CONTAINING PROTEIN"/>
    <property type="match status" value="1"/>
</dbReference>
<dbReference type="Pfam" id="PF22992">
    <property type="entry name" value="C2CH-4th_BIRD-IDD"/>
    <property type="match status" value="1"/>
</dbReference>
<dbReference type="PANTHER" id="PTHR10593">
    <property type="entry name" value="SERINE/THREONINE-PROTEIN KINASE RIO"/>
    <property type="match status" value="1"/>
</dbReference>
<dbReference type="InterPro" id="IPR036236">
    <property type="entry name" value="Znf_C2H2_sf"/>
</dbReference>
<evidence type="ECO:0000256" key="6">
    <source>
        <dbReference type="ARBA" id="ARBA00023125"/>
    </source>
</evidence>
<gene>
    <name evidence="11" type="ORF">Tsubulata_025586</name>
</gene>
<reference evidence="11" key="1">
    <citation type="submission" date="2022-02" db="EMBL/GenBank/DDBJ databases">
        <authorList>
            <person name="Henning P.M."/>
            <person name="McCubbin A.G."/>
            <person name="Shore J.S."/>
        </authorList>
    </citation>
    <scope>NUCLEOTIDE SEQUENCE</scope>
    <source>
        <strain evidence="11">F60SS</strain>
        <tissue evidence="11">Leaves</tissue>
    </source>
</reference>
<feature type="compositionally biased region" description="Low complexity" evidence="9">
    <location>
        <begin position="292"/>
        <end position="326"/>
    </location>
</feature>
<dbReference type="PROSITE" id="PS50157">
    <property type="entry name" value="ZINC_FINGER_C2H2_2"/>
    <property type="match status" value="1"/>
</dbReference>
<dbReference type="InterPro" id="IPR055186">
    <property type="entry name" value="C2H2-2nd_BIRD-IDD"/>
</dbReference>
<dbReference type="GO" id="GO:0003677">
    <property type="term" value="F:DNA binding"/>
    <property type="evidence" value="ECO:0007669"/>
    <property type="project" value="UniProtKB-KW"/>
</dbReference>
<dbReference type="FunFam" id="3.30.160.60:FF:000554">
    <property type="entry name" value="protein indeterminate-domain 12-like"/>
    <property type="match status" value="1"/>
</dbReference>
<dbReference type="GO" id="GO:0003700">
    <property type="term" value="F:DNA-binding transcription factor activity"/>
    <property type="evidence" value="ECO:0007669"/>
    <property type="project" value="TreeGrafter"/>
</dbReference>
<evidence type="ECO:0000256" key="4">
    <source>
        <dbReference type="ARBA" id="ARBA00022833"/>
    </source>
</evidence>
<dbReference type="Proteomes" id="UP001141552">
    <property type="component" value="Unassembled WGS sequence"/>
</dbReference>
<proteinExistence type="predicted"/>
<dbReference type="InterPro" id="IPR055185">
    <property type="entry name" value="C2CH-4th_BIRD-IDD"/>
</dbReference>
<feature type="region of interest" description="Disordered" evidence="9">
    <location>
        <begin position="289"/>
        <end position="326"/>
    </location>
</feature>
<organism evidence="11 12">
    <name type="scientific">Turnera subulata</name>
    <dbReference type="NCBI Taxonomy" id="218843"/>
    <lineage>
        <taxon>Eukaryota</taxon>
        <taxon>Viridiplantae</taxon>
        <taxon>Streptophyta</taxon>
        <taxon>Embryophyta</taxon>
        <taxon>Tracheophyta</taxon>
        <taxon>Spermatophyta</taxon>
        <taxon>Magnoliopsida</taxon>
        <taxon>eudicotyledons</taxon>
        <taxon>Gunneridae</taxon>
        <taxon>Pentapetalae</taxon>
        <taxon>rosids</taxon>
        <taxon>fabids</taxon>
        <taxon>Malpighiales</taxon>
        <taxon>Passifloraceae</taxon>
        <taxon>Turnera</taxon>
    </lineage>
</organism>
<keyword evidence="2" id="KW-0677">Repeat</keyword>
<dbReference type="InterPro" id="IPR031140">
    <property type="entry name" value="IDD1-16"/>
</dbReference>
<dbReference type="PROSITE" id="PS00028">
    <property type="entry name" value="ZINC_FINGER_C2H2_1"/>
    <property type="match status" value="1"/>
</dbReference>
<dbReference type="SUPFAM" id="SSF57667">
    <property type="entry name" value="beta-beta-alpha zinc fingers"/>
    <property type="match status" value="1"/>
</dbReference>
<evidence type="ECO:0000256" key="9">
    <source>
        <dbReference type="SAM" id="MobiDB-lite"/>
    </source>
</evidence>
<keyword evidence="3 8" id="KW-0863">Zinc-finger</keyword>
<evidence type="ECO:0000256" key="7">
    <source>
        <dbReference type="ARBA" id="ARBA00023163"/>
    </source>
</evidence>
<keyword evidence="12" id="KW-1185">Reference proteome</keyword>
<reference evidence="11" key="2">
    <citation type="journal article" date="2023" name="Plants (Basel)">
        <title>Annotation of the Turnera subulata (Passifloraceae) Draft Genome Reveals the S-Locus Evolved after the Divergence of Turneroideae from Passifloroideae in a Stepwise Manner.</title>
        <authorList>
            <person name="Henning P.M."/>
            <person name="Roalson E.H."/>
            <person name="Mir W."/>
            <person name="McCubbin A.G."/>
            <person name="Shore J.S."/>
        </authorList>
    </citation>
    <scope>NUCLEOTIDE SEQUENCE</scope>
    <source>
        <strain evidence="11">F60SS</strain>
    </source>
</reference>
<comment type="caution">
    <text evidence="11">The sequence shown here is derived from an EMBL/GenBank/DDBJ whole genome shotgun (WGS) entry which is preliminary data.</text>
</comment>
<dbReference type="OrthoDB" id="6354171at2759"/>
<feature type="region of interest" description="Disordered" evidence="9">
    <location>
        <begin position="442"/>
        <end position="476"/>
    </location>
</feature>
<feature type="compositionally biased region" description="Polar residues" evidence="9">
    <location>
        <begin position="453"/>
        <end position="471"/>
    </location>
</feature>
<accession>A0A9Q0F1R6</accession>
<dbReference type="Pfam" id="PF22996">
    <property type="entry name" value="C2H2-2nd_BIRD-IDD"/>
    <property type="match status" value="1"/>
</dbReference>
<feature type="domain" description="C2H2-type" evidence="10">
    <location>
        <begin position="99"/>
        <end position="121"/>
    </location>
</feature>
<dbReference type="FunFam" id="3.30.160.60:FF:000131">
    <property type="entry name" value="protein indeterminate-domain 5, chloroplastic-like"/>
    <property type="match status" value="1"/>
</dbReference>
<dbReference type="AlphaFoldDB" id="A0A9Q0F1R6"/>
<evidence type="ECO:0000256" key="2">
    <source>
        <dbReference type="ARBA" id="ARBA00022737"/>
    </source>
</evidence>
<name>A0A9Q0F1R6_9ROSI</name>
<feature type="region of interest" description="Disordered" evidence="9">
    <location>
        <begin position="1"/>
        <end position="75"/>
    </location>
</feature>
<sequence length="533" mass="57835">MSNITGDDVSFSSGNSGGGEEAHHQQQQEQAKNWKNSSKASSTTTNSNGSTTQQQHLPASLKKKRNLPGNPVHEINVHADPSAEVIALSPNSLLATNRFVCEICNKGFQRDQNLQLHRRGHNLPWKLRQRTTTEIRKRVYVCPEPSCVHHNPARALGDLTGIKKHFSRKHGEKKWKCDKCSKKYAVQSDWKAHVKTCGTKEYKCDCGTIFSRRDSFITHRAFCDALAEENNKANQGLIPSMESNLQGQVSEALLPSLPINNNQNHSGVVPDHFNKNSLPLPHELMSTMPQKPSSGSMFSSSSPSLFGSTARTMSNSSSSLQLNGNSSTPFEGNAHYLASSATMSATALLQKAAQMGATVSNSSPTPAVNSPVMQKSFLTSMAPSTFGAMQTQNDQSQLTTNDGGFVNQFFNANGGVDNSVLNNVGMFSGMLDQHTALLKNMEHAGGNNNRNNPLQVRNPSTGASGQTTGANPSGLPGFGGDVMTVDFLGVGGSRPRNLHEHQEMEFRGISHARMQGLNHFEQQAAVEKPLWDV</sequence>
<keyword evidence="1" id="KW-0479">Metal-binding</keyword>
<keyword evidence="7" id="KW-0804">Transcription</keyword>
<dbReference type="GO" id="GO:0005634">
    <property type="term" value="C:nucleus"/>
    <property type="evidence" value="ECO:0007669"/>
    <property type="project" value="TreeGrafter"/>
</dbReference>
<evidence type="ECO:0000313" key="11">
    <source>
        <dbReference type="EMBL" id="KAJ4823421.1"/>
    </source>
</evidence>